<dbReference type="PANTHER" id="PTHR34471:SF1">
    <property type="entry name" value="ARGININE REPRESSOR"/>
    <property type="match status" value="1"/>
</dbReference>
<evidence type="ECO:0000313" key="10">
    <source>
        <dbReference type="EMBL" id="OTP15693.1"/>
    </source>
</evidence>
<dbReference type="GO" id="GO:0034618">
    <property type="term" value="F:arginine binding"/>
    <property type="evidence" value="ECO:0007669"/>
    <property type="project" value="InterPro"/>
</dbReference>
<dbReference type="UniPathway" id="UPA00068"/>
<sequence>MKKSDRQDIIKKIIVENEIETQEELLDCLKNEGFSFTQATISRDMRELNIVKSYTKEGRKKFTILAVDKNDSELEQKIRKTMNEYTQSIERVNFIVIIHTLPNGADVIANYMDERRFSEVVATVAGYDTLIIVTRSDKNADQFIAKLNTYLDE</sequence>
<dbReference type="RefSeq" id="WP_086348987.1">
    <property type="nucleotide sequence ID" value="NZ_CP147247.1"/>
</dbReference>
<comment type="similarity">
    <text evidence="2 7">Belongs to the ArgR family.</text>
</comment>
<dbReference type="InterPro" id="IPR020900">
    <property type="entry name" value="Arg_repress_DNA-bd"/>
</dbReference>
<dbReference type="GO" id="GO:1900079">
    <property type="term" value="P:regulation of arginine biosynthetic process"/>
    <property type="evidence" value="ECO:0007669"/>
    <property type="project" value="UniProtKB-UniRule"/>
</dbReference>
<keyword evidence="6 7" id="KW-0804">Transcription</keyword>
<dbReference type="Proteomes" id="UP000195141">
    <property type="component" value="Chromosome"/>
</dbReference>
<protein>
    <recommendedName>
        <fullName evidence="7">Arginine repressor</fullName>
    </recommendedName>
</protein>
<dbReference type="GO" id="GO:0003677">
    <property type="term" value="F:DNA binding"/>
    <property type="evidence" value="ECO:0007669"/>
    <property type="project" value="UniProtKB-KW"/>
</dbReference>
<feature type="domain" description="Arginine repressor C-terminal" evidence="9">
    <location>
        <begin position="83"/>
        <end position="148"/>
    </location>
</feature>
<dbReference type="HAMAP" id="MF_00173">
    <property type="entry name" value="Arg_repressor"/>
    <property type="match status" value="1"/>
</dbReference>
<dbReference type="SUPFAM" id="SSF46785">
    <property type="entry name" value="Winged helix' DNA-binding domain"/>
    <property type="match status" value="1"/>
</dbReference>
<keyword evidence="5 7" id="KW-0238">DNA-binding</keyword>
<reference evidence="11" key="2">
    <citation type="submission" date="2017-05" db="EMBL/GenBank/DDBJ databases">
        <authorList>
            <consortium name="The Broad Institute Genomics Platform"/>
            <consortium name="The Broad Institute Genomic Center for Infectious Diseases"/>
            <person name="Earl A."/>
            <person name="Manson A."/>
            <person name="Schwartman J."/>
            <person name="Gilmore M."/>
            <person name="Abouelleil A."/>
            <person name="Cao P."/>
            <person name="Chapman S."/>
            <person name="Cusick C."/>
            <person name="Shea T."/>
            <person name="Young S."/>
            <person name="Neafsey D."/>
            <person name="Nusbaum C."/>
            <person name="Birren B."/>
        </authorList>
    </citation>
    <scope>NUCLEOTIDE SEQUENCE</scope>
    <source>
        <strain evidence="11">9E7_DIV0242</strain>
    </source>
</reference>
<dbReference type="Gene3D" id="3.30.1360.40">
    <property type="match status" value="1"/>
</dbReference>
<keyword evidence="4 7" id="KW-0805">Transcription regulation</keyword>
<dbReference type="Pfam" id="PF01316">
    <property type="entry name" value="Arg_repressor"/>
    <property type="match status" value="1"/>
</dbReference>
<dbReference type="AlphaFoldDB" id="A0A242K6F6"/>
<dbReference type="InterPro" id="IPR001669">
    <property type="entry name" value="Arg_repress"/>
</dbReference>
<evidence type="ECO:0000256" key="5">
    <source>
        <dbReference type="ARBA" id="ARBA00023125"/>
    </source>
</evidence>
<reference evidence="10" key="1">
    <citation type="submission" date="2017-05" db="EMBL/GenBank/DDBJ databases">
        <title>The Genome Sequence of Enterococcus sp. 9E7_DIV0242.</title>
        <authorList>
            <consortium name="The Broad Institute Genomics Platform"/>
            <consortium name="The Broad Institute Genomic Center for Infectious Diseases"/>
            <person name="Earl A."/>
            <person name="Manson A."/>
            <person name="Schwartman J."/>
            <person name="Gilmore M."/>
            <person name="Abouelleil A."/>
            <person name="Cao P."/>
            <person name="Chapman S."/>
            <person name="Cusick C."/>
            <person name="Shea T."/>
            <person name="Young S."/>
            <person name="Neafsey D."/>
            <person name="Nusbaum C."/>
            <person name="Birren B."/>
        </authorList>
    </citation>
    <scope>NUCLEOTIDE SEQUENCE [LARGE SCALE GENOMIC DNA]</scope>
    <source>
        <strain evidence="10">9E7_DIV0242</strain>
    </source>
</reference>
<dbReference type="OrthoDB" id="9807089at2"/>
<keyword evidence="7" id="KW-0055">Arginine biosynthesis</keyword>
<dbReference type="GO" id="GO:0051259">
    <property type="term" value="P:protein complex oligomerization"/>
    <property type="evidence" value="ECO:0007669"/>
    <property type="project" value="InterPro"/>
</dbReference>
<gene>
    <name evidence="7" type="primary">argR</name>
    <name evidence="10" type="ORF">A5888_001907</name>
    <name evidence="11" type="ORF">A5888_003779</name>
</gene>
<keyword evidence="7" id="KW-0028">Amino-acid biosynthesis</keyword>
<dbReference type="InterPro" id="IPR036390">
    <property type="entry name" value="WH_DNA-bd_sf"/>
</dbReference>
<reference evidence="11" key="3">
    <citation type="submission" date="2024-03" db="EMBL/GenBank/DDBJ databases">
        <title>The Genome Sequence of Enterococcus sp. DIV0242b.</title>
        <authorList>
            <consortium name="The Broad Institute Genomics Platform"/>
            <consortium name="The Broad Institute Microbial Omics Core"/>
            <consortium name="The Broad Institute Genomic Center for Infectious Diseases"/>
            <person name="Earl A."/>
            <person name="Manson A."/>
            <person name="Gilmore M."/>
            <person name="Schwartman J."/>
            <person name="Shea T."/>
            <person name="Abouelleil A."/>
            <person name="Cao P."/>
            <person name="Chapman S."/>
            <person name="Cusick C."/>
            <person name="Young S."/>
            <person name="Neafsey D."/>
            <person name="Nusbaum C."/>
            <person name="Birren B."/>
        </authorList>
    </citation>
    <scope>NUCLEOTIDE SEQUENCE</scope>
    <source>
        <strain evidence="11">9E7_DIV0242</strain>
    </source>
</reference>
<keyword evidence="3 7" id="KW-0963">Cytoplasm</keyword>
<evidence type="ECO:0000256" key="7">
    <source>
        <dbReference type="HAMAP-Rule" id="MF_00173"/>
    </source>
</evidence>
<dbReference type="SUPFAM" id="SSF55252">
    <property type="entry name" value="C-terminal domain of arginine repressor"/>
    <property type="match status" value="1"/>
</dbReference>
<evidence type="ECO:0000256" key="1">
    <source>
        <dbReference type="ARBA" id="ARBA00004496"/>
    </source>
</evidence>
<evidence type="ECO:0000259" key="8">
    <source>
        <dbReference type="Pfam" id="PF01316"/>
    </source>
</evidence>
<keyword evidence="12" id="KW-1185">Reference proteome</keyword>
<proteinExistence type="inferred from homology"/>
<dbReference type="GO" id="GO:0006526">
    <property type="term" value="P:L-arginine biosynthetic process"/>
    <property type="evidence" value="ECO:0007669"/>
    <property type="project" value="UniProtKB-UniPathway"/>
</dbReference>
<accession>A0A242K6F6</accession>
<feature type="domain" description="Arginine repressor DNA-binding" evidence="8">
    <location>
        <begin position="1"/>
        <end position="68"/>
    </location>
</feature>
<evidence type="ECO:0000313" key="11">
    <source>
        <dbReference type="EMBL" id="WYJ92006.1"/>
    </source>
</evidence>
<dbReference type="PANTHER" id="PTHR34471">
    <property type="entry name" value="ARGININE REPRESSOR"/>
    <property type="match status" value="1"/>
</dbReference>
<evidence type="ECO:0000259" key="9">
    <source>
        <dbReference type="Pfam" id="PF02863"/>
    </source>
</evidence>
<comment type="function">
    <text evidence="7">Regulates arginine biosynthesis genes.</text>
</comment>
<dbReference type="InterPro" id="IPR036251">
    <property type="entry name" value="Arg_repress_C_sf"/>
</dbReference>
<dbReference type="InterPro" id="IPR020899">
    <property type="entry name" value="Arg_repress_C"/>
</dbReference>
<dbReference type="InterPro" id="IPR036388">
    <property type="entry name" value="WH-like_DNA-bd_sf"/>
</dbReference>
<dbReference type="GO" id="GO:0003700">
    <property type="term" value="F:DNA-binding transcription factor activity"/>
    <property type="evidence" value="ECO:0007669"/>
    <property type="project" value="UniProtKB-UniRule"/>
</dbReference>
<evidence type="ECO:0000313" key="12">
    <source>
        <dbReference type="Proteomes" id="UP000195141"/>
    </source>
</evidence>
<organism evidence="10">
    <name type="scientific">Candidatus Enterococcus clewellii</name>
    <dbReference type="NCBI Taxonomy" id="1834193"/>
    <lineage>
        <taxon>Bacteria</taxon>
        <taxon>Bacillati</taxon>
        <taxon>Bacillota</taxon>
        <taxon>Bacilli</taxon>
        <taxon>Lactobacillales</taxon>
        <taxon>Enterococcaceae</taxon>
        <taxon>Enterococcus</taxon>
    </lineage>
</organism>
<evidence type="ECO:0000256" key="4">
    <source>
        <dbReference type="ARBA" id="ARBA00023015"/>
    </source>
</evidence>
<dbReference type="EMBL" id="NGMM01000003">
    <property type="protein sequence ID" value="OTP15693.1"/>
    <property type="molecule type" value="Genomic_DNA"/>
</dbReference>
<comment type="pathway">
    <text evidence="7">Amino-acid biosynthesis; L-arginine biosynthesis [regulation].</text>
</comment>
<dbReference type="PRINTS" id="PR01467">
    <property type="entry name" value="ARGREPRESSOR"/>
</dbReference>
<evidence type="ECO:0000256" key="6">
    <source>
        <dbReference type="ARBA" id="ARBA00023163"/>
    </source>
</evidence>
<dbReference type="Gene3D" id="1.10.10.10">
    <property type="entry name" value="Winged helix-like DNA-binding domain superfamily/Winged helix DNA-binding domain"/>
    <property type="match status" value="1"/>
</dbReference>
<evidence type="ECO:0000256" key="2">
    <source>
        <dbReference type="ARBA" id="ARBA00008316"/>
    </source>
</evidence>
<dbReference type="Pfam" id="PF02863">
    <property type="entry name" value="Arg_repressor_C"/>
    <property type="match status" value="1"/>
</dbReference>
<dbReference type="EMBL" id="CP147247">
    <property type="protein sequence ID" value="WYJ92006.1"/>
    <property type="molecule type" value="Genomic_DNA"/>
</dbReference>
<name>A0A242K6F6_9ENTE</name>
<evidence type="ECO:0000256" key="3">
    <source>
        <dbReference type="ARBA" id="ARBA00022490"/>
    </source>
</evidence>
<comment type="subcellular location">
    <subcellularLocation>
        <location evidence="1 7">Cytoplasm</location>
    </subcellularLocation>
</comment>
<dbReference type="GO" id="GO:0005737">
    <property type="term" value="C:cytoplasm"/>
    <property type="evidence" value="ECO:0007669"/>
    <property type="project" value="UniProtKB-SubCell"/>
</dbReference>
<keyword evidence="7" id="KW-0678">Repressor</keyword>